<keyword evidence="4" id="KW-0560">Oxidoreductase</keyword>
<sequence>MSVVKGWCPGAHRPMLSGDGLVVRVRPFRGELNRAQVLGLCDLAERFGNGLIELTSRANLQLRGIAHEDHPALLAALQGLGLLDLDPSLEARRNMLVAPDRSPGDLTDRLCTRLIEALPQLPDLPAKMGYVIDTGARAWLGEAIGDFRLELAENGALLLRADGVALGRPVSEAEAVPAIIELAEWFVATGGRDNGRVARHVAKAALPEMWQRAAPRALGWPEPGIDPELGAVLGVPFGALEPDALRGLIAQCGATALRPLPGRMLRLLCPQPEAALHPGFVAAPGAPEMRASACPGAPYCPAASVETRSLARRLARRASADTDTNTGVSLHVSGCAKGCAHPRRADLTLVGRDGRFDLVRGGAPWDPPSLTGLDPSQISDAIRSA</sequence>
<dbReference type="InterPro" id="IPR045854">
    <property type="entry name" value="NO2/SO3_Rdtase_4Fe4S_sf"/>
</dbReference>
<keyword evidence="5" id="KW-0408">Iron</keyword>
<dbReference type="InterPro" id="IPR036136">
    <property type="entry name" value="Nit/Sulf_reduc_fer-like_dom_sf"/>
</dbReference>
<dbReference type="SUPFAM" id="SSF55124">
    <property type="entry name" value="Nitrite/Sulfite reductase N-terminal domain-like"/>
    <property type="match status" value="1"/>
</dbReference>
<dbReference type="Gene3D" id="3.90.480.10">
    <property type="entry name" value="Sulfite Reductase Hemoprotein,Domain 2"/>
    <property type="match status" value="1"/>
</dbReference>
<dbReference type="OrthoDB" id="7459360at2"/>
<keyword evidence="2" id="KW-0349">Heme</keyword>
<dbReference type="GO" id="GO:0051539">
    <property type="term" value="F:4 iron, 4 sulfur cluster binding"/>
    <property type="evidence" value="ECO:0007669"/>
    <property type="project" value="UniProtKB-KW"/>
</dbReference>
<evidence type="ECO:0000256" key="6">
    <source>
        <dbReference type="ARBA" id="ARBA00023014"/>
    </source>
</evidence>
<dbReference type="EMBL" id="FWFN01000001">
    <property type="protein sequence ID" value="SLN15620.1"/>
    <property type="molecule type" value="Genomic_DNA"/>
</dbReference>
<evidence type="ECO:0000256" key="1">
    <source>
        <dbReference type="ARBA" id="ARBA00022485"/>
    </source>
</evidence>
<evidence type="ECO:0000256" key="5">
    <source>
        <dbReference type="ARBA" id="ARBA00023004"/>
    </source>
</evidence>
<dbReference type="PRINTS" id="PR00397">
    <property type="entry name" value="SIROHAEM"/>
</dbReference>
<dbReference type="Gene3D" id="3.30.413.10">
    <property type="entry name" value="Sulfite Reductase Hemoprotein, domain 1"/>
    <property type="match status" value="2"/>
</dbReference>
<organism evidence="9 10">
    <name type="scientific">Pseudooceanicola marinus</name>
    <dbReference type="NCBI Taxonomy" id="396013"/>
    <lineage>
        <taxon>Bacteria</taxon>
        <taxon>Pseudomonadati</taxon>
        <taxon>Pseudomonadota</taxon>
        <taxon>Alphaproteobacteria</taxon>
        <taxon>Rhodobacterales</taxon>
        <taxon>Paracoccaceae</taxon>
        <taxon>Pseudooceanicola</taxon>
    </lineage>
</organism>
<dbReference type="Pfam" id="PF03460">
    <property type="entry name" value="NIR_SIR_ferr"/>
    <property type="match status" value="1"/>
</dbReference>
<evidence type="ECO:0000259" key="8">
    <source>
        <dbReference type="Pfam" id="PF03460"/>
    </source>
</evidence>
<protein>
    <submittedName>
        <fullName evidence="9">Ferredoxin-nitrite reductase</fullName>
    </submittedName>
</protein>
<dbReference type="InterPro" id="IPR005117">
    <property type="entry name" value="NiRdtase/SiRdtase_haem-b_fer"/>
</dbReference>
<dbReference type="SUPFAM" id="SSF56014">
    <property type="entry name" value="Nitrite and sulphite reductase 4Fe-4S domain-like"/>
    <property type="match status" value="1"/>
</dbReference>
<dbReference type="AlphaFoldDB" id="A0A1X6YBH8"/>
<evidence type="ECO:0000313" key="9">
    <source>
        <dbReference type="EMBL" id="SLN15620.1"/>
    </source>
</evidence>
<dbReference type="PROSITE" id="PS00365">
    <property type="entry name" value="NIR_SIR"/>
    <property type="match status" value="1"/>
</dbReference>
<feature type="domain" description="Nitrite/Sulfite reductase ferredoxin-like" evidence="8">
    <location>
        <begin position="14"/>
        <end position="78"/>
    </location>
</feature>
<evidence type="ECO:0000313" key="10">
    <source>
        <dbReference type="Proteomes" id="UP000193963"/>
    </source>
</evidence>
<accession>A0A1X6YBH8</accession>
<keyword evidence="6" id="KW-0411">Iron-sulfur</keyword>
<dbReference type="GO" id="GO:0020037">
    <property type="term" value="F:heme binding"/>
    <property type="evidence" value="ECO:0007669"/>
    <property type="project" value="InterPro"/>
</dbReference>
<evidence type="ECO:0000256" key="7">
    <source>
        <dbReference type="SAM" id="MobiDB-lite"/>
    </source>
</evidence>
<dbReference type="Proteomes" id="UP000193963">
    <property type="component" value="Unassembled WGS sequence"/>
</dbReference>
<dbReference type="PANTHER" id="PTHR32439">
    <property type="entry name" value="FERREDOXIN--NITRITE REDUCTASE, CHLOROPLASTIC"/>
    <property type="match status" value="1"/>
</dbReference>
<dbReference type="GO" id="GO:0016491">
    <property type="term" value="F:oxidoreductase activity"/>
    <property type="evidence" value="ECO:0007669"/>
    <property type="project" value="UniProtKB-KW"/>
</dbReference>
<feature type="region of interest" description="Disordered" evidence="7">
    <location>
        <begin position="363"/>
        <end position="385"/>
    </location>
</feature>
<evidence type="ECO:0000256" key="2">
    <source>
        <dbReference type="ARBA" id="ARBA00022617"/>
    </source>
</evidence>
<dbReference type="InterPro" id="IPR051329">
    <property type="entry name" value="NIR_SIR_4Fe-4S"/>
</dbReference>
<keyword evidence="3" id="KW-0479">Metal-binding</keyword>
<dbReference type="InterPro" id="IPR006066">
    <property type="entry name" value="NO2/SO3_Rdtase_FeS/sirohaem_BS"/>
</dbReference>
<evidence type="ECO:0000256" key="3">
    <source>
        <dbReference type="ARBA" id="ARBA00022723"/>
    </source>
</evidence>
<proteinExistence type="predicted"/>
<name>A0A1X6YBH8_9RHOB</name>
<dbReference type="PANTHER" id="PTHR32439:SF9">
    <property type="entry name" value="BLR3264 PROTEIN"/>
    <property type="match status" value="1"/>
</dbReference>
<gene>
    <name evidence="9" type="ORF">PSM7751_00433</name>
</gene>
<keyword evidence="10" id="KW-1185">Reference proteome</keyword>
<keyword evidence="1" id="KW-0004">4Fe-4S</keyword>
<reference evidence="9 10" key="1">
    <citation type="submission" date="2017-03" db="EMBL/GenBank/DDBJ databases">
        <authorList>
            <person name="Afonso C.L."/>
            <person name="Miller P.J."/>
            <person name="Scott M.A."/>
            <person name="Spackman E."/>
            <person name="Goraichik I."/>
            <person name="Dimitrov K.M."/>
            <person name="Suarez D.L."/>
            <person name="Swayne D.E."/>
        </authorList>
    </citation>
    <scope>NUCLEOTIDE SEQUENCE [LARGE SCALE GENOMIC DNA]</scope>
    <source>
        <strain evidence="9 10">CECT 7751</strain>
    </source>
</reference>
<dbReference type="GO" id="GO:0046872">
    <property type="term" value="F:metal ion binding"/>
    <property type="evidence" value="ECO:0007669"/>
    <property type="project" value="UniProtKB-KW"/>
</dbReference>
<evidence type="ECO:0000256" key="4">
    <source>
        <dbReference type="ARBA" id="ARBA00023002"/>
    </source>
</evidence>